<dbReference type="Proteomes" id="UP000885706">
    <property type="component" value="Unassembled WGS sequence"/>
</dbReference>
<dbReference type="Gene3D" id="1.10.3210.10">
    <property type="entry name" value="Hypothetical protein af1432"/>
    <property type="match status" value="1"/>
</dbReference>
<dbReference type="SMART" id="SM00471">
    <property type="entry name" value="HDc"/>
    <property type="match status" value="1"/>
</dbReference>
<name>A0A7V0I9Q3_DESA2</name>
<evidence type="ECO:0000313" key="2">
    <source>
        <dbReference type="EMBL" id="HDD35290.1"/>
    </source>
</evidence>
<protein>
    <submittedName>
        <fullName evidence="2">HD domain-containing protein</fullName>
    </submittedName>
</protein>
<dbReference type="EMBL" id="DQWQ01000033">
    <property type="protein sequence ID" value="HDD35290.1"/>
    <property type="molecule type" value="Genomic_DNA"/>
</dbReference>
<dbReference type="NCBIfam" id="TIGR00277">
    <property type="entry name" value="HDIG"/>
    <property type="match status" value="1"/>
</dbReference>
<dbReference type="SUPFAM" id="SSF109604">
    <property type="entry name" value="HD-domain/PDEase-like"/>
    <property type="match status" value="1"/>
</dbReference>
<accession>A0A7V0I9Q3</accession>
<dbReference type="InterPro" id="IPR006675">
    <property type="entry name" value="HDIG_dom"/>
</dbReference>
<dbReference type="AlphaFoldDB" id="A0A7V0I9Q3"/>
<feature type="domain" description="HD/PDEase" evidence="1">
    <location>
        <begin position="33"/>
        <end position="145"/>
    </location>
</feature>
<dbReference type="InterPro" id="IPR006674">
    <property type="entry name" value="HD_domain"/>
</dbReference>
<dbReference type="Pfam" id="PF01966">
    <property type="entry name" value="HD"/>
    <property type="match status" value="1"/>
</dbReference>
<organism evidence="2">
    <name type="scientific">Desulfofervidus auxilii</name>
    <dbReference type="NCBI Taxonomy" id="1621989"/>
    <lineage>
        <taxon>Bacteria</taxon>
        <taxon>Pseudomonadati</taxon>
        <taxon>Thermodesulfobacteriota</taxon>
        <taxon>Candidatus Desulfofervidia</taxon>
        <taxon>Candidatus Desulfofervidales</taxon>
        <taxon>Candidatus Desulfofervidaceae</taxon>
        <taxon>Candidatus Desulfofervidus</taxon>
    </lineage>
</organism>
<dbReference type="CDD" id="cd00077">
    <property type="entry name" value="HDc"/>
    <property type="match status" value="1"/>
</dbReference>
<reference evidence="2" key="1">
    <citation type="journal article" date="2020" name="mSystems">
        <title>Genome- and Community-Level Interaction Insights into Carbon Utilization and Element Cycling Functions of Hydrothermarchaeota in Hydrothermal Sediment.</title>
        <authorList>
            <person name="Zhou Z."/>
            <person name="Liu Y."/>
            <person name="Xu W."/>
            <person name="Pan J."/>
            <person name="Luo Z.H."/>
            <person name="Li M."/>
        </authorList>
    </citation>
    <scope>NUCLEOTIDE SEQUENCE [LARGE SCALE GENOMIC DNA]</scope>
    <source>
        <strain evidence="2">HyVt-113</strain>
    </source>
</reference>
<evidence type="ECO:0000259" key="1">
    <source>
        <dbReference type="SMART" id="SM00471"/>
    </source>
</evidence>
<sequence length="206" mass="23592">MEGHTTRFKATSPKAIKVPSQAECFALLKRYDNYPHIIAHSQKVAKVALFLANSLKESGFVLNLSLIKAGALLHDIAKTYSLKHPGVDHAKKGAEWIEAAGYPEVAEIIRWHVELPHKAEIDEKTIVNYADKRVKHENIVSLEERFEDLLKRYGKNKSSRKRIEDFYIRTKTFEKKLFSYLPFGPEFLKILEVKDETAKGGSALWR</sequence>
<dbReference type="InterPro" id="IPR003607">
    <property type="entry name" value="HD/PDEase_dom"/>
</dbReference>
<gene>
    <name evidence="2" type="ORF">ENF30_00660</name>
</gene>
<comment type="caution">
    <text evidence="2">The sequence shown here is derived from an EMBL/GenBank/DDBJ whole genome shotgun (WGS) entry which is preliminary data.</text>
</comment>
<proteinExistence type="predicted"/>